<evidence type="ECO:0000313" key="1">
    <source>
        <dbReference type="EMBL" id="ETP34006.1"/>
    </source>
</evidence>
<evidence type="ECO:0000313" key="2">
    <source>
        <dbReference type="Proteomes" id="UP000018948"/>
    </source>
</evidence>
<comment type="caution">
    <text evidence="1">The sequence shown here is derived from an EMBL/GenBank/DDBJ whole genome shotgun (WGS) entry which is preliminary data.</text>
</comment>
<dbReference type="EMBL" id="ANIY01003683">
    <property type="protein sequence ID" value="ETP34006.1"/>
    <property type="molecule type" value="Genomic_DNA"/>
</dbReference>
<accession>W2YGB6</accession>
<name>W2YGB6_PHYNI</name>
<protein>
    <submittedName>
        <fullName evidence="1">Uncharacterized protein</fullName>
    </submittedName>
</protein>
<sequence length="106" mass="11801">MVGPPIVIMYLRCGWSRGGVQDRYLRYKAAADDPFLGRVVARLPLNSAVLPPHFKEYDSVGVVEGMQSLFPNLFNDRLLQSILKLCLVLLVCHHNSLAAVLRATHA</sequence>
<gene>
    <name evidence="1" type="ORF">F442_17590</name>
</gene>
<organism evidence="1 2">
    <name type="scientific">Phytophthora nicotianae P10297</name>
    <dbReference type="NCBI Taxonomy" id="1317064"/>
    <lineage>
        <taxon>Eukaryota</taxon>
        <taxon>Sar</taxon>
        <taxon>Stramenopiles</taxon>
        <taxon>Oomycota</taxon>
        <taxon>Peronosporomycetes</taxon>
        <taxon>Peronosporales</taxon>
        <taxon>Peronosporaceae</taxon>
        <taxon>Phytophthora</taxon>
    </lineage>
</organism>
<reference evidence="1 2" key="1">
    <citation type="submission" date="2013-11" db="EMBL/GenBank/DDBJ databases">
        <title>The Genome Sequence of Phytophthora parasitica P10297.</title>
        <authorList>
            <consortium name="The Broad Institute Genomics Platform"/>
            <person name="Russ C."/>
            <person name="Tyler B."/>
            <person name="Panabieres F."/>
            <person name="Shan W."/>
            <person name="Tripathy S."/>
            <person name="Grunwald N."/>
            <person name="Machado M."/>
            <person name="Johnson C.S."/>
            <person name="Walker B."/>
            <person name="Young S.K."/>
            <person name="Zeng Q."/>
            <person name="Gargeya S."/>
            <person name="Fitzgerald M."/>
            <person name="Haas B."/>
            <person name="Abouelleil A."/>
            <person name="Allen A.W."/>
            <person name="Alvarado L."/>
            <person name="Arachchi H.M."/>
            <person name="Berlin A.M."/>
            <person name="Chapman S.B."/>
            <person name="Gainer-Dewar J."/>
            <person name="Goldberg J."/>
            <person name="Griggs A."/>
            <person name="Gujja S."/>
            <person name="Hansen M."/>
            <person name="Howarth C."/>
            <person name="Imamovic A."/>
            <person name="Ireland A."/>
            <person name="Larimer J."/>
            <person name="McCowan C."/>
            <person name="Murphy C."/>
            <person name="Pearson M."/>
            <person name="Poon T.W."/>
            <person name="Priest M."/>
            <person name="Roberts A."/>
            <person name="Saif S."/>
            <person name="Shea T."/>
            <person name="Sisk P."/>
            <person name="Sykes S."/>
            <person name="Wortman J."/>
            <person name="Nusbaum C."/>
            <person name="Birren B."/>
        </authorList>
    </citation>
    <scope>NUCLEOTIDE SEQUENCE [LARGE SCALE GENOMIC DNA]</scope>
    <source>
        <strain evidence="1 2">P10297</strain>
    </source>
</reference>
<dbReference type="Proteomes" id="UP000018948">
    <property type="component" value="Unassembled WGS sequence"/>
</dbReference>
<proteinExistence type="predicted"/>
<dbReference type="AlphaFoldDB" id="W2YGB6"/>